<name>A0A1I4KDY3_9FIRM</name>
<proteinExistence type="predicted"/>
<accession>A0A1I4KDY3</accession>
<keyword evidence="1" id="KW-1133">Transmembrane helix</keyword>
<dbReference type="AlphaFoldDB" id="A0A1I4KDY3"/>
<reference evidence="2 3" key="1">
    <citation type="submission" date="2016-10" db="EMBL/GenBank/DDBJ databases">
        <authorList>
            <person name="de Groot N.N."/>
        </authorList>
    </citation>
    <scope>NUCLEOTIDE SEQUENCE [LARGE SCALE GENOMIC DNA]</scope>
    <source>
        <strain evidence="2 3">ATCC 51327</strain>
    </source>
</reference>
<dbReference type="Pfam" id="PF05437">
    <property type="entry name" value="AzlD"/>
    <property type="match status" value="1"/>
</dbReference>
<dbReference type="RefSeq" id="WP_245750865.1">
    <property type="nucleotide sequence ID" value="NZ_FOTI01000030.1"/>
</dbReference>
<feature type="transmembrane region" description="Helical" evidence="1">
    <location>
        <begin position="6"/>
        <end position="26"/>
    </location>
</feature>
<protein>
    <submittedName>
        <fullName evidence="2">Branched-chain amino acid transport protein</fullName>
    </submittedName>
</protein>
<keyword evidence="1" id="KW-0472">Membrane</keyword>
<feature type="transmembrane region" description="Helical" evidence="1">
    <location>
        <begin position="38"/>
        <end position="56"/>
    </location>
</feature>
<evidence type="ECO:0000256" key="1">
    <source>
        <dbReference type="SAM" id="Phobius"/>
    </source>
</evidence>
<keyword evidence="1" id="KW-0812">Transmembrane</keyword>
<feature type="transmembrane region" description="Helical" evidence="1">
    <location>
        <begin position="82"/>
        <end position="100"/>
    </location>
</feature>
<dbReference type="InterPro" id="IPR008407">
    <property type="entry name" value="Brnchd-chn_aa_trnsp_AzlD"/>
</dbReference>
<organism evidence="2 3">
    <name type="scientific">Halanaerobium salsuginis</name>
    <dbReference type="NCBI Taxonomy" id="29563"/>
    <lineage>
        <taxon>Bacteria</taxon>
        <taxon>Bacillati</taxon>
        <taxon>Bacillota</taxon>
        <taxon>Clostridia</taxon>
        <taxon>Halanaerobiales</taxon>
        <taxon>Halanaerobiaceae</taxon>
        <taxon>Halanaerobium</taxon>
    </lineage>
</organism>
<dbReference type="STRING" id="29563.SAMN02983006_01987"/>
<sequence>MNKLILLIIGMTLVTYLPRMLPMLLFSQLDLPPFLVKFFKFIPYTALTALIFPAVLNATPDHWSGIFGALLAALFALRENSLFTVVFSSIAAVLCWQLFFI</sequence>
<keyword evidence="3" id="KW-1185">Reference proteome</keyword>
<evidence type="ECO:0000313" key="2">
    <source>
        <dbReference type="EMBL" id="SFL76974.1"/>
    </source>
</evidence>
<dbReference type="EMBL" id="FOTI01000030">
    <property type="protein sequence ID" value="SFL76974.1"/>
    <property type="molecule type" value="Genomic_DNA"/>
</dbReference>
<dbReference type="Proteomes" id="UP000199006">
    <property type="component" value="Unassembled WGS sequence"/>
</dbReference>
<evidence type="ECO:0000313" key="3">
    <source>
        <dbReference type="Proteomes" id="UP000199006"/>
    </source>
</evidence>
<gene>
    <name evidence="2" type="ORF">SAMN02983006_01987</name>
</gene>